<dbReference type="Proteomes" id="UP001320148">
    <property type="component" value="Chromosome"/>
</dbReference>
<evidence type="ECO:0008006" key="3">
    <source>
        <dbReference type="Google" id="ProtNLM"/>
    </source>
</evidence>
<name>A0ABN6EZL4_9BACT</name>
<evidence type="ECO:0000313" key="2">
    <source>
        <dbReference type="Proteomes" id="UP001320148"/>
    </source>
</evidence>
<dbReference type="InterPro" id="IPR030925">
    <property type="entry name" value="T2SS_GspN_Lepto"/>
</dbReference>
<sequence length="287" mass="31216">MNKRFLYSLWTLASLFFFLWLLFPGEFAEALIEAHTDRKVGNVSVNLEGVGPALPLGLSVKGLSLSLPDMPPVSARDIRLTPSWLTLVTSRPGAGMKASLFGGRVEADVRVRYKGFAWNSISGEVEDVDLSTLSPFFSGRLPVDLTLSGQGQGRLELTRDNEVTGTGEIRLAGVTVGIKDPIIPVEKLTFASVTAEVEVKGRKLTITRVHVDGTEVDAELRGTLTLSDRIESSRINVNGTVNPDPDFVKTLSDRVPLAMLVDPKLLKRGRIPLRITGTLGEPRVSLK</sequence>
<accession>A0ABN6EZL4</accession>
<gene>
    <name evidence="1" type="ORF">DSLASN_03580</name>
</gene>
<proteinExistence type="predicted"/>
<dbReference type="EMBL" id="AP024488">
    <property type="protein sequence ID" value="BCS94726.1"/>
    <property type="molecule type" value="Genomic_DNA"/>
</dbReference>
<keyword evidence="2" id="KW-1185">Reference proteome</keyword>
<protein>
    <recommendedName>
        <fullName evidence="3">Type II secretion system protein GspN</fullName>
    </recommendedName>
</protein>
<dbReference type="RefSeq" id="WP_236891024.1">
    <property type="nucleotide sequence ID" value="NZ_AP024488.1"/>
</dbReference>
<reference evidence="1 2" key="1">
    <citation type="submission" date="2021-02" db="EMBL/GenBank/DDBJ databases">
        <title>Complete genome of Desulfoluna sp. strain ASN36.</title>
        <authorList>
            <person name="Takahashi A."/>
            <person name="Kojima H."/>
            <person name="Fukui M."/>
        </authorList>
    </citation>
    <scope>NUCLEOTIDE SEQUENCE [LARGE SCALE GENOMIC DNA]</scope>
    <source>
        <strain evidence="1 2">ASN36</strain>
    </source>
</reference>
<organism evidence="1 2">
    <name type="scientific">Desulfoluna limicola</name>
    <dbReference type="NCBI Taxonomy" id="2810562"/>
    <lineage>
        <taxon>Bacteria</taxon>
        <taxon>Pseudomonadati</taxon>
        <taxon>Thermodesulfobacteriota</taxon>
        <taxon>Desulfobacteria</taxon>
        <taxon>Desulfobacterales</taxon>
        <taxon>Desulfolunaceae</taxon>
        <taxon>Desulfoluna</taxon>
    </lineage>
</organism>
<dbReference type="NCBIfam" id="TIGR04411">
    <property type="entry name" value="T2SS_GspN_Lepto"/>
    <property type="match status" value="1"/>
</dbReference>
<evidence type="ECO:0000313" key="1">
    <source>
        <dbReference type="EMBL" id="BCS94726.1"/>
    </source>
</evidence>